<keyword evidence="3 6" id="KW-0812">Transmembrane</keyword>
<feature type="transmembrane region" description="Helical" evidence="6">
    <location>
        <begin position="257"/>
        <end position="279"/>
    </location>
</feature>
<feature type="transmembrane region" description="Helical" evidence="6">
    <location>
        <begin position="71"/>
        <end position="92"/>
    </location>
</feature>
<dbReference type="InterPro" id="IPR036259">
    <property type="entry name" value="MFS_trans_sf"/>
</dbReference>
<dbReference type="PANTHER" id="PTHR23510:SF3">
    <property type="entry name" value="MAJOR FACILITATOR SUPERFAMILY DOMAIN-CONTAINING PROTEIN 8"/>
    <property type="match status" value="1"/>
</dbReference>
<evidence type="ECO:0000256" key="3">
    <source>
        <dbReference type="ARBA" id="ARBA00022692"/>
    </source>
</evidence>
<evidence type="ECO:0000256" key="4">
    <source>
        <dbReference type="ARBA" id="ARBA00022989"/>
    </source>
</evidence>
<reference evidence="8 9" key="1">
    <citation type="journal article" date="2014" name="Genome Biol. Evol.">
        <title>The secreted proteins of Achlya hypogyna and Thraustotheca clavata identify the ancestral oomycete secretome and reveal gene acquisitions by horizontal gene transfer.</title>
        <authorList>
            <person name="Misner I."/>
            <person name="Blouin N."/>
            <person name="Leonard G."/>
            <person name="Richards T.A."/>
            <person name="Lane C.E."/>
        </authorList>
    </citation>
    <scope>NUCLEOTIDE SEQUENCE [LARGE SCALE GENOMIC DNA]</scope>
    <source>
        <strain evidence="8 9">ATCC 48635</strain>
    </source>
</reference>
<dbReference type="AlphaFoldDB" id="A0A1V9YYY6"/>
<gene>
    <name evidence="8" type="ORF">ACHHYP_05285</name>
</gene>
<comment type="caution">
    <text evidence="8">The sequence shown here is derived from an EMBL/GenBank/DDBJ whole genome shotgun (WGS) entry which is preliminary data.</text>
</comment>
<dbReference type="InterPro" id="IPR011701">
    <property type="entry name" value="MFS"/>
</dbReference>
<dbReference type="InterPro" id="IPR020846">
    <property type="entry name" value="MFS_dom"/>
</dbReference>
<dbReference type="EMBL" id="JNBR01000582">
    <property type="protein sequence ID" value="OQR90750.1"/>
    <property type="molecule type" value="Genomic_DNA"/>
</dbReference>
<dbReference type="Gene3D" id="1.20.1250.20">
    <property type="entry name" value="MFS general substrate transporter like domains"/>
    <property type="match status" value="1"/>
</dbReference>
<evidence type="ECO:0000256" key="5">
    <source>
        <dbReference type="ARBA" id="ARBA00023136"/>
    </source>
</evidence>
<dbReference type="GO" id="GO:0012505">
    <property type="term" value="C:endomembrane system"/>
    <property type="evidence" value="ECO:0007669"/>
    <property type="project" value="UniProtKB-SubCell"/>
</dbReference>
<evidence type="ECO:0000256" key="1">
    <source>
        <dbReference type="ARBA" id="ARBA00004127"/>
    </source>
</evidence>
<name>A0A1V9YYY6_ACHHY</name>
<dbReference type="PANTHER" id="PTHR23510">
    <property type="entry name" value="INNER MEMBRANE TRANSPORT PROTEIN YAJR"/>
    <property type="match status" value="1"/>
</dbReference>
<dbReference type="STRING" id="1202772.A0A1V9YYY6"/>
<comment type="subcellular location">
    <subcellularLocation>
        <location evidence="1">Endomembrane system</location>
        <topology evidence="1">Multi-pass membrane protein</topology>
    </subcellularLocation>
</comment>
<evidence type="ECO:0000313" key="8">
    <source>
        <dbReference type="EMBL" id="OQR90750.1"/>
    </source>
</evidence>
<keyword evidence="4 6" id="KW-1133">Transmembrane helix</keyword>
<accession>A0A1V9YYY6</accession>
<feature type="transmembrane region" description="Helical" evidence="6">
    <location>
        <begin position="299"/>
        <end position="318"/>
    </location>
</feature>
<feature type="transmembrane region" description="Helical" evidence="6">
    <location>
        <begin position="162"/>
        <end position="181"/>
    </location>
</feature>
<evidence type="ECO:0000313" key="9">
    <source>
        <dbReference type="Proteomes" id="UP000243579"/>
    </source>
</evidence>
<feature type="transmembrane region" description="Helical" evidence="6">
    <location>
        <begin position="423"/>
        <end position="441"/>
    </location>
</feature>
<dbReference type="InterPro" id="IPR051068">
    <property type="entry name" value="MFS_Domain-Containing_Protein"/>
</dbReference>
<feature type="transmembrane region" description="Helical" evidence="6">
    <location>
        <begin position="201"/>
        <end position="221"/>
    </location>
</feature>
<feature type="transmembrane region" description="Helical" evidence="6">
    <location>
        <begin position="362"/>
        <end position="383"/>
    </location>
</feature>
<feature type="transmembrane region" description="Helical" evidence="6">
    <location>
        <begin position="99"/>
        <end position="118"/>
    </location>
</feature>
<keyword evidence="2" id="KW-0813">Transport</keyword>
<dbReference type="Pfam" id="PF07690">
    <property type="entry name" value="MFS_1"/>
    <property type="match status" value="1"/>
</dbReference>
<dbReference type="SUPFAM" id="SSF103473">
    <property type="entry name" value="MFS general substrate transporter"/>
    <property type="match status" value="1"/>
</dbReference>
<feature type="transmembrane region" description="Helical" evidence="6">
    <location>
        <begin position="124"/>
        <end position="141"/>
    </location>
</feature>
<protein>
    <submittedName>
        <fullName evidence="8">Major Facilitator Superfamily (MFS)</fullName>
    </submittedName>
</protein>
<evidence type="ECO:0000256" key="2">
    <source>
        <dbReference type="ARBA" id="ARBA00022448"/>
    </source>
</evidence>
<feature type="transmembrane region" description="Helical" evidence="6">
    <location>
        <begin position="395"/>
        <end position="417"/>
    </location>
</feature>
<evidence type="ECO:0000256" key="6">
    <source>
        <dbReference type="SAM" id="Phobius"/>
    </source>
</evidence>
<dbReference type="PROSITE" id="PS50850">
    <property type="entry name" value="MFS"/>
    <property type="match status" value="1"/>
</dbReference>
<sequence length="464" mass="50898">MQPNYSAVAGPVVAIDTSVLQFTPEKRRGRWNYQMALINLVEFSAESSRGIILPTLFLYTQSFGGGLYEMGLLTSVFSVGRLISSTVLGWMCDRYSFRFVYLFSSLLGVIGNIMYIVADNPTFNPIHVLMVSRFIVGFGAGNRSVCRANVAAMTHVSQRLKYLTILGMVVFLGYALTPGVGGLMTGAHFSFFGAQIDELTAPGLVLALLNLLTMGLIFFTFDESIGKGDAPDVSPKVTKTTVLTEMDEDTVDLPQTLIYWGIFVFMLLNMLTRGMLAIFETINVPYFLEVTGHTSSTAVMAASSFQFNLGLLGLFSYGAIELWRHAISDVLWLLLGFGAGAIGNFVLLWSVDATWAYTQMTIGVFFVWSICSPLTTAVCVAAFSKILGTRQQGTWMGLLGSAASISRIIMPLLPALFSSFKPIFWINFIVSIGCMGLLVWYDKLVKKVKHSLVTRGETQALVHV</sequence>
<proteinExistence type="predicted"/>
<feature type="domain" description="Major facilitator superfamily (MFS) profile" evidence="7">
    <location>
        <begin position="34"/>
        <end position="445"/>
    </location>
</feature>
<dbReference type="Proteomes" id="UP000243579">
    <property type="component" value="Unassembled WGS sequence"/>
</dbReference>
<dbReference type="GO" id="GO:0022857">
    <property type="term" value="F:transmembrane transporter activity"/>
    <property type="evidence" value="ECO:0007669"/>
    <property type="project" value="InterPro"/>
</dbReference>
<keyword evidence="5 6" id="KW-0472">Membrane</keyword>
<feature type="transmembrane region" description="Helical" evidence="6">
    <location>
        <begin position="330"/>
        <end position="350"/>
    </location>
</feature>
<organism evidence="8 9">
    <name type="scientific">Achlya hypogyna</name>
    <name type="common">Oomycete</name>
    <name type="synonym">Protoachlya hypogyna</name>
    <dbReference type="NCBI Taxonomy" id="1202772"/>
    <lineage>
        <taxon>Eukaryota</taxon>
        <taxon>Sar</taxon>
        <taxon>Stramenopiles</taxon>
        <taxon>Oomycota</taxon>
        <taxon>Saprolegniomycetes</taxon>
        <taxon>Saprolegniales</taxon>
        <taxon>Achlyaceae</taxon>
        <taxon>Achlya</taxon>
    </lineage>
</organism>
<evidence type="ECO:0000259" key="7">
    <source>
        <dbReference type="PROSITE" id="PS50850"/>
    </source>
</evidence>
<keyword evidence="9" id="KW-1185">Reference proteome</keyword>
<dbReference type="OrthoDB" id="64223at2759"/>